<dbReference type="InterPro" id="IPR027631">
    <property type="entry name" value="Mono_FeFe_hydrog"/>
</dbReference>
<dbReference type="Pfam" id="PF02906">
    <property type="entry name" value="Fe_hyd_lg_C"/>
    <property type="match status" value="1"/>
</dbReference>
<dbReference type="Proteomes" id="UP001314903">
    <property type="component" value="Unassembled WGS sequence"/>
</dbReference>
<feature type="domain" description="4Fe-4S ferredoxin-type" evidence="7">
    <location>
        <begin position="119"/>
        <end position="149"/>
    </location>
</feature>
<feature type="domain" description="4Fe-4S ferredoxin-type" evidence="7">
    <location>
        <begin position="165"/>
        <end position="194"/>
    </location>
</feature>
<keyword evidence="6" id="KW-0411">Iron-sulfur</keyword>
<dbReference type="PROSITE" id="PS00198">
    <property type="entry name" value="4FE4S_FER_1"/>
    <property type="match status" value="2"/>
</dbReference>
<evidence type="ECO:0000259" key="7">
    <source>
        <dbReference type="PROSITE" id="PS51379"/>
    </source>
</evidence>
<sequence length="480" mass="53351">MRQFENEVQLVKYQVLKEVARFAFEGTLEKSINKIHRIVDPGPEPRFRCCIYHERAITKERVHMALGGTRLIKNIVEVLDSACDKCLENRYVVTETCRGCLAHRCMKSCPVKAISMINGKAVIDYNSCIECGKCQSSCPYDAIADVMRPCKRVCPTNAISITKYKKAEIDDEKCIQCGACVYHCPFGAIQDKSQIVDVIDSLRKKDSNLYAIVAPAFASQYNYVDLGQVITGIKKLGFKDVVEVALGADLVVQAETEEFIENSKNGILTTSSCCPAFVNYINYKYPKLEENISTTVSPMIATARLIKNIDKNATVVFIGPCIAKKSEKDRYKASENVDFVLTFEEMAAMIDSQDIDLSSLESSPLNNASSYGRNFASTGGLTSAIENHIKSSELEAEFNPIKCDGINECDKSLKLASVKRLNHNFIEGMACIGGCIKGPVTMHHGKADLKRLKEYSEAAIEKTSKDAARIFPFEQINLHR</sequence>
<organism evidence="8 9">
    <name type="scientific">Acetoanaerobium pronyense</name>
    <dbReference type="NCBI Taxonomy" id="1482736"/>
    <lineage>
        <taxon>Bacteria</taxon>
        <taxon>Bacillati</taxon>
        <taxon>Bacillota</taxon>
        <taxon>Clostridia</taxon>
        <taxon>Peptostreptococcales</taxon>
        <taxon>Filifactoraceae</taxon>
        <taxon>Acetoanaerobium</taxon>
    </lineage>
</organism>
<dbReference type="InterPro" id="IPR017900">
    <property type="entry name" value="4Fe4S_Fe_S_CS"/>
</dbReference>
<dbReference type="InterPro" id="IPR050294">
    <property type="entry name" value="RnfB_subfamily"/>
</dbReference>
<protein>
    <submittedName>
        <fullName evidence="8">[FeFe] hydrogenase (Group B1/B3)</fullName>
    </submittedName>
</protein>
<dbReference type="Pfam" id="PF13237">
    <property type="entry name" value="Fer4_10"/>
    <property type="match status" value="1"/>
</dbReference>
<keyword evidence="5" id="KW-0408">Iron</keyword>
<dbReference type="Gene3D" id="3.30.70.20">
    <property type="match status" value="2"/>
</dbReference>
<proteinExistence type="predicted"/>
<dbReference type="PANTHER" id="PTHR42859:SF10">
    <property type="entry name" value="DIMETHYLSULFOXIDE REDUCTASE CHAIN B"/>
    <property type="match status" value="1"/>
</dbReference>
<dbReference type="InterPro" id="IPR017896">
    <property type="entry name" value="4Fe4S_Fe-S-bd"/>
</dbReference>
<gene>
    <name evidence="8" type="ORF">J2Z35_002328</name>
</gene>
<dbReference type="RefSeq" id="WP_209661552.1">
    <property type="nucleotide sequence ID" value="NZ_JAGGLI010000030.1"/>
</dbReference>
<evidence type="ECO:0000313" key="8">
    <source>
        <dbReference type="EMBL" id="MBP2028503.1"/>
    </source>
</evidence>
<name>A0ABS4KL34_9FIRM</name>
<dbReference type="Pfam" id="PF25160">
    <property type="entry name" value="LdpA_Fe-S-bd"/>
    <property type="match status" value="1"/>
</dbReference>
<comment type="caution">
    <text evidence="8">The sequence shown here is derived from an EMBL/GenBank/DDBJ whole genome shotgun (WGS) entry which is preliminary data.</text>
</comment>
<dbReference type="InterPro" id="IPR057431">
    <property type="entry name" value="LdpA_Fe-S-bd"/>
</dbReference>
<keyword evidence="3" id="KW-0479">Metal-binding</keyword>
<dbReference type="EMBL" id="JAGGLI010000030">
    <property type="protein sequence ID" value="MBP2028503.1"/>
    <property type="molecule type" value="Genomic_DNA"/>
</dbReference>
<evidence type="ECO:0000313" key="9">
    <source>
        <dbReference type="Proteomes" id="UP001314903"/>
    </source>
</evidence>
<evidence type="ECO:0000256" key="3">
    <source>
        <dbReference type="ARBA" id="ARBA00022723"/>
    </source>
</evidence>
<evidence type="ECO:0000256" key="2">
    <source>
        <dbReference type="ARBA" id="ARBA00022485"/>
    </source>
</evidence>
<dbReference type="InterPro" id="IPR004108">
    <property type="entry name" value="Fe_hydrogenase_lsu_C"/>
</dbReference>
<feature type="domain" description="4Fe-4S ferredoxin-type" evidence="7">
    <location>
        <begin position="88"/>
        <end position="118"/>
    </location>
</feature>
<dbReference type="CDD" id="cd10549">
    <property type="entry name" value="MtMvhB_like"/>
    <property type="match status" value="1"/>
</dbReference>
<dbReference type="InterPro" id="IPR009016">
    <property type="entry name" value="Fe_hydrogenase"/>
</dbReference>
<evidence type="ECO:0000256" key="5">
    <source>
        <dbReference type="ARBA" id="ARBA00023004"/>
    </source>
</evidence>
<dbReference type="PROSITE" id="PS51379">
    <property type="entry name" value="4FE4S_FER_2"/>
    <property type="match status" value="3"/>
</dbReference>
<keyword evidence="9" id="KW-1185">Reference proteome</keyword>
<dbReference type="SUPFAM" id="SSF53920">
    <property type="entry name" value="Fe-only hydrogenase"/>
    <property type="match status" value="1"/>
</dbReference>
<dbReference type="PANTHER" id="PTHR42859">
    <property type="entry name" value="OXIDOREDUCTASE"/>
    <property type="match status" value="1"/>
</dbReference>
<evidence type="ECO:0000256" key="1">
    <source>
        <dbReference type="ARBA" id="ARBA00022448"/>
    </source>
</evidence>
<dbReference type="SUPFAM" id="SSF54862">
    <property type="entry name" value="4Fe-4S ferredoxins"/>
    <property type="match status" value="1"/>
</dbReference>
<dbReference type="NCBIfam" id="TIGR04105">
    <property type="entry name" value="FeFe_hydrog_B1"/>
    <property type="match status" value="1"/>
</dbReference>
<accession>A0ABS4KL34</accession>
<evidence type="ECO:0000256" key="6">
    <source>
        <dbReference type="ARBA" id="ARBA00023014"/>
    </source>
</evidence>
<reference evidence="8 9" key="1">
    <citation type="submission" date="2021-03" db="EMBL/GenBank/DDBJ databases">
        <title>Genomic Encyclopedia of Type Strains, Phase IV (KMG-IV): sequencing the most valuable type-strain genomes for metagenomic binning, comparative biology and taxonomic classification.</title>
        <authorList>
            <person name="Goeker M."/>
        </authorList>
    </citation>
    <scope>NUCLEOTIDE SEQUENCE [LARGE SCALE GENOMIC DNA]</scope>
    <source>
        <strain evidence="8 9">DSM 27512</strain>
    </source>
</reference>
<keyword evidence="4" id="KW-0249">Electron transport</keyword>
<keyword evidence="2" id="KW-0004">4Fe-4S</keyword>
<dbReference type="Gene3D" id="3.40.950.10">
    <property type="entry name" value="Fe-only Hydrogenase (Larger Subunit), Chain L, domain 3"/>
    <property type="match status" value="1"/>
</dbReference>
<evidence type="ECO:0000256" key="4">
    <source>
        <dbReference type="ARBA" id="ARBA00022982"/>
    </source>
</evidence>
<keyword evidence="1" id="KW-0813">Transport</keyword>